<organism evidence="15 16">
    <name type="scientific">Phocicoccus schoeneichii</name>
    <dbReference type="NCBI Taxonomy" id="1812261"/>
    <lineage>
        <taxon>Bacteria</taxon>
        <taxon>Bacillati</taxon>
        <taxon>Bacillota</taxon>
        <taxon>Bacilli</taxon>
        <taxon>Bacillales</taxon>
        <taxon>Salinicoccaceae</taxon>
        <taxon>Phocicoccus</taxon>
    </lineage>
</organism>
<keyword evidence="7 11" id="KW-0665">Pyrimidine biosynthesis</keyword>
<comment type="caution">
    <text evidence="15">The sequence shown here is derived from an EMBL/GenBank/DDBJ whole genome shotgun (WGS) entry which is preliminary data.</text>
</comment>
<accession>A0A6V7REH9</accession>
<gene>
    <name evidence="11 15" type="primary">pyrK</name>
    <name evidence="15" type="ORF">JEOSCH030_00949</name>
</gene>
<keyword evidence="2 11" id="KW-0813">Transport</keyword>
<dbReference type="InterPro" id="IPR037117">
    <property type="entry name" value="Dihydroorotate_DH_ele_sf"/>
</dbReference>
<dbReference type="Pfam" id="PF10418">
    <property type="entry name" value="DHODB_Fe-S_bind"/>
    <property type="match status" value="1"/>
</dbReference>
<evidence type="ECO:0000256" key="8">
    <source>
        <dbReference type="ARBA" id="ARBA00022982"/>
    </source>
</evidence>
<dbReference type="InterPro" id="IPR001433">
    <property type="entry name" value="OxRdtase_FAD/NAD-bd"/>
</dbReference>
<dbReference type="Gene3D" id="2.40.30.10">
    <property type="entry name" value="Translation factors"/>
    <property type="match status" value="1"/>
</dbReference>
<keyword evidence="3 11" id="KW-0285">Flavoprotein</keyword>
<keyword evidence="6 11" id="KW-0274">FAD</keyword>
<dbReference type="InterPro" id="IPR039261">
    <property type="entry name" value="FNR_nucleotide-bd"/>
</dbReference>
<evidence type="ECO:0000256" key="6">
    <source>
        <dbReference type="ARBA" id="ARBA00022827"/>
    </source>
</evidence>
<keyword evidence="4 11" id="KW-0001">2Fe-2S</keyword>
<dbReference type="GO" id="GO:0044205">
    <property type="term" value="P:'de novo' UMP biosynthetic process"/>
    <property type="evidence" value="ECO:0007669"/>
    <property type="project" value="UniProtKB-UniRule"/>
</dbReference>
<keyword evidence="16" id="KW-1185">Reference proteome</keyword>
<dbReference type="AlphaFoldDB" id="A0A6V7REH9"/>
<feature type="binding site" evidence="11 13">
    <location>
        <position position="241"/>
    </location>
    <ligand>
        <name>[2Fe-2S] cluster</name>
        <dbReference type="ChEBI" id="CHEBI:190135"/>
    </ligand>
</feature>
<feature type="binding site" evidence="11 13">
    <location>
        <position position="220"/>
    </location>
    <ligand>
        <name>[2Fe-2S] cluster</name>
        <dbReference type="ChEBI" id="CHEBI:190135"/>
    </ligand>
</feature>
<dbReference type="PROSITE" id="PS51384">
    <property type="entry name" value="FAD_FR"/>
    <property type="match status" value="1"/>
</dbReference>
<keyword evidence="10 11" id="KW-0411">Iron-sulfur</keyword>
<dbReference type="CDD" id="cd06218">
    <property type="entry name" value="DHOD_e_trans"/>
    <property type="match status" value="1"/>
</dbReference>
<dbReference type="GO" id="GO:0051537">
    <property type="term" value="F:2 iron, 2 sulfur cluster binding"/>
    <property type="evidence" value="ECO:0007669"/>
    <property type="project" value="UniProtKB-KW"/>
</dbReference>
<dbReference type="InterPro" id="IPR017927">
    <property type="entry name" value="FAD-bd_FR_type"/>
</dbReference>
<feature type="binding site" evidence="11 13">
    <location>
        <position position="225"/>
    </location>
    <ligand>
        <name>[2Fe-2S] cluster</name>
        <dbReference type="ChEBI" id="CHEBI:190135"/>
    </ligand>
</feature>
<evidence type="ECO:0000256" key="2">
    <source>
        <dbReference type="ARBA" id="ARBA00022448"/>
    </source>
</evidence>
<dbReference type="UniPathway" id="UPA00070">
    <property type="reaction ID" value="UER00945"/>
</dbReference>
<evidence type="ECO:0000256" key="7">
    <source>
        <dbReference type="ARBA" id="ARBA00022975"/>
    </source>
</evidence>
<keyword evidence="8 11" id="KW-0249">Electron transport</keyword>
<feature type="binding site" evidence="11 12">
    <location>
        <begin position="55"/>
        <end position="58"/>
    </location>
    <ligand>
        <name>FAD</name>
        <dbReference type="ChEBI" id="CHEBI:57692"/>
    </ligand>
</feature>
<dbReference type="EMBL" id="CAJEWE010000010">
    <property type="protein sequence ID" value="CAD2075970.1"/>
    <property type="molecule type" value="Genomic_DNA"/>
</dbReference>
<keyword evidence="9 11" id="KW-0408">Iron</keyword>
<evidence type="ECO:0000256" key="5">
    <source>
        <dbReference type="ARBA" id="ARBA00022723"/>
    </source>
</evidence>
<dbReference type="SUPFAM" id="SSF52343">
    <property type="entry name" value="Ferredoxin reductase-like, C-terminal NADP-linked domain"/>
    <property type="match status" value="1"/>
</dbReference>
<comment type="function">
    <text evidence="11">Responsible for channeling the electrons from the oxidation of dihydroorotate from the FMN redox center in the PyrD type B subunit to the ultimate electron acceptor NAD(+).</text>
</comment>
<dbReference type="InterPro" id="IPR017938">
    <property type="entry name" value="Riboflavin_synthase-like_b-brl"/>
</dbReference>
<keyword evidence="5 11" id="KW-0479">Metal-binding</keyword>
<evidence type="ECO:0000256" key="10">
    <source>
        <dbReference type="ARBA" id="ARBA00023014"/>
    </source>
</evidence>
<dbReference type="PANTHER" id="PTHR43513">
    <property type="entry name" value="DIHYDROOROTATE DEHYDROGENASE B (NAD(+)), ELECTRON TRANSFER SUBUNIT"/>
    <property type="match status" value="1"/>
</dbReference>
<dbReference type="InterPro" id="IPR012165">
    <property type="entry name" value="Cyt_c3_hydrogenase_gsu"/>
</dbReference>
<dbReference type="GO" id="GO:0009055">
    <property type="term" value="F:electron transfer activity"/>
    <property type="evidence" value="ECO:0007669"/>
    <property type="project" value="UniProtKB-UniRule"/>
</dbReference>
<comment type="subunit">
    <text evidence="11">Heterotetramer of 2 PyrK and 2 PyrD type B subunits.</text>
</comment>
<dbReference type="Pfam" id="PF00175">
    <property type="entry name" value="NAD_binding_1"/>
    <property type="match status" value="1"/>
</dbReference>
<reference evidence="15 16" key="1">
    <citation type="submission" date="2020-07" db="EMBL/GenBank/DDBJ databases">
        <authorList>
            <person name="Criscuolo A."/>
        </authorList>
    </citation>
    <scope>NUCLEOTIDE SEQUENCE [LARGE SCALE GENOMIC DNA]</scope>
    <source>
        <strain evidence="16">CIP 111030</strain>
    </source>
</reference>
<evidence type="ECO:0000313" key="15">
    <source>
        <dbReference type="EMBL" id="CAD2075970.1"/>
    </source>
</evidence>
<dbReference type="GO" id="GO:0050660">
    <property type="term" value="F:flavin adenine dinucleotide binding"/>
    <property type="evidence" value="ECO:0007669"/>
    <property type="project" value="InterPro"/>
</dbReference>
<dbReference type="HAMAP" id="MF_01211">
    <property type="entry name" value="DHODB_Fe_S_bind"/>
    <property type="match status" value="1"/>
</dbReference>
<evidence type="ECO:0000313" key="16">
    <source>
        <dbReference type="Proteomes" id="UP000521032"/>
    </source>
</evidence>
<proteinExistence type="inferred from homology"/>
<evidence type="ECO:0000256" key="13">
    <source>
        <dbReference type="PIRSR" id="PIRSR006816-2"/>
    </source>
</evidence>
<dbReference type="PIRSF" id="PIRSF006816">
    <property type="entry name" value="Cyc3_hyd_g"/>
    <property type="match status" value="1"/>
</dbReference>
<comment type="pathway">
    <text evidence="11">Pyrimidine metabolism; UMP biosynthesis via de novo pathway; orotate from (S)-dihydroorotate (NAD(+) route): step 1/1.</text>
</comment>
<dbReference type="InterPro" id="IPR023455">
    <property type="entry name" value="Dihydroorotate_DHASE_ETsu"/>
</dbReference>
<dbReference type="InterPro" id="IPR050353">
    <property type="entry name" value="PyrK_electron_transfer"/>
</dbReference>
<dbReference type="InterPro" id="IPR019480">
    <property type="entry name" value="Dihydroorotate_DH_Fe-S-bd"/>
</dbReference>
<comment type="similarity">
    <text evidence="1 11">Belongs to the PyrK family.</text>
</comment>
<evidence type="ECO:0000256" key="4">
    <source>
        <dbReference type="ARBA" id="ARBA00022714"/>
    </source>
</evidence>
<sequence>MNYVLEVLSQEMIADNIYKMNIKDSDDNFIKKELKSPGQFVHVRVGNKTEHVLRRPISISEIDKDKHFFTIVYRAEGSGTKEMAKLEAGDFVDCLVPLGRGYTIEDLDHVLIVGGGIGVPPLLELAKQFNDRGVKTTHVLGFRSKKDVFYEEEFNTYGKTYIVTEDGSYGAKGFVTHVLDTLNMSDYDKFYACGPKIMLSVLDNTLPIPGFISLEERMGCGFGACYACVCQKTDGTQVKLCTEGPVFEKGEIVL</sequence>
<protein>
    <recommendedName>
        <fullName evidence="11">Dihydroorotate dehydrogenase B (NAD(+)), electron transfer subunit</fullName>
    </recommendedName>
    <alternativeName>
        <fullName evidence="11">Dihydroorotate oxidase B, electron transfer subunit</fullName>
    </alternativeName>
</protein>
<dbReference type="Gene3D" id="2.10.240.10">
    <property type="entry name" value="Dihydroorotate dehydrogenase, electron transfer subunit"/>
    <property type="match status" value="1"/>
</dbReference>
<feature type="binding site" evidence="11 13">
    <location>
        <position position="228"/>
    </location>
    <ligand>
        <name>[2Fe-2S] cluster</name>
        <dbReference type="ChEBI" id="CHEBI:190135"/>
    </ligand>
</feature>
<dbReference type="GO" id="GO:0046872">
    <property type="term" value="F:metal ion binding"/>
    <property type="evidence" value="ECO:0007669"/>
    <property type="project" value="UniProtKB-KW"/>
</dbReference>
<comment type="cofactor">
    <cofactor evidence="11">
        <name>[2Fe-2S] cluster</name>
        <dbReference type="ChEBI" id="CHEBI:190135"/>
    </cofactor>
    <text evidence="11">Binds 1 [2Fe-2S] cluster per subunit.</text>
</comment>
<evidence type="ECO:0000259" key="14">
    <source>
        <dbReference type="PROSITE" id="PS51384"/>
    </source>
</evidence>
<comment type="cofactor">
    <cofactor evidence="13">
        <name>[2Fe-2S] cluster</name>
        <dbReference type="ChEBI" id="CHEBI:190135"/>
    </cofactor>
    <text evidence="13">Binds 1 [2Fe-2S] cluster per subunit.</text>
</comment>
<name>A0A6V7REH9_9BACL</name>
<comment type="cofactor">
    <cofactor evidence="11 12">
        <name>FAD</name>
        <dbReference type="ChEBI" id="CHEBI:57692"/>
    </cofactor>
    <text evidence="11 12">Binds 1 FAD per subunit.</text>
</comment>
<evidence type="ECO:0000256" key="9">
    <source>
        <dbReference type="ARBA" id="ARBA00023004"/>
    </source>
</evidence>
<feature type="binding site" evidence="11 12">
    <location>
        <begin position="79"/>
        <end position="80"/>
    </location>
    <ligand>
        <name>FAD</name>
        <dbReference type="ChEBI" id="CHEBI:57692"/>
    </ligand>
</feature>
<evidence type="ECO:0000256" key="3">
    <source>
        <dbReference type="ARBA" id="ARBA00022630"/>
    </source>
</evidence>
<evidence type="ECO:0000256" key="11">
    <source>
        <dbReference type="HAMAP-Rule" id="MF_01211"/>
    </source>
</evidence>
<dbReference type="Proteomes" id="UP000521032">
    <property type="component" value="Unassembled WGS sequence"/>
</dbReference>
<evidence type="ECO:0000256" key="1">
    <source>
        <dbReference type="ARBA" id="ARBA00006422"/>
    </source>
</evidence>
<evidence type="ECO:0000256" key="12">
    <source>
        <dbReference type="PIRSR" id="PIRSR006816-1"/>
    </source>
</evidence>
<feature type="domain" description="FAD-binding FR-type" evidence="14">
    <location>
        <begin position="1"/>
        <end position="104"/>
    </location>
</feature>
<dbReference type="GO" id="GO:0016491">
    <property type="term" value="F:oxidoreductase activity"/>
    <property type="evidence" value="ECO:0007669"/>
    <property type="project" value="InterPro"/>
</dbReference>
<dbReference type="Gene3D" id="3.40.50.80">
    <property type="entry name" value="Nucleotide-binding domain of ferredoxin-NADP reductase (FNR) module"/>
    <property type="match status" value="1"/>
</dbReference>
<dbReference type="PANTHER" id="PTHR43513:SF3">
    <property type="entry name" value="DIHYDROOROTATE DEHYDROGENASE B (NAD(+)), ELECTRON TRANSFER SUBUNIT-RELATED"/>
    <property type="match status" value="1"/>
</dbReference>
<feature type="binding site" evidence="11 12">
    <location>
        <begin position="72"/>
        <end position="74"/>
    </location>
    <ligand>
        <name>FAD</name>
        <dbReference type="ChEBI" id="CHEBI:57692"/>
    </ligand>
</feature>
<dbReference type="SUPFAM" id="SSF63380">
    <property type="entry name" value="Riboflavin synthase domain-like"/>
    <property type="match status" value="1"/>
</dbReference>